<dbReference type="Proteomes" id="UP000238220">
    <property type="component" value="Unassembled WGS sequence"/>
</dbReference>
<dbReference type="GO" id="GO:0016787">
    <property type="term" value="F:hydrolase activity"/>
    <property type="evidence" value="ECO:0007669"/>
    <property type="project" value="UniProtKB-KW"/>
</dbReference>
<dbReference type="PANTHER" id="PTHR20935">
    <property type="entry name" value="PHOSPHOGLYCERATE MUTASE-RELATED"/>
    <property type="match status" value="1"/>
</dbReference>
<dbReference type="Pfam" id="PF00300">
    <property type="entry name" value="His_Phos_1"/>
    <property type="match status" value="2"/>
</dbReference>
<dbReference type="AlphaFoldDB" id="A0A2S5TH45"/>
<dbReference type="SMART" id="SM00855">
    <property type="entry name" value="PGAM"/>
    <property type="match status" value="1"/>
</dbReference>
<dbReference type="OrthoDB" id="280692at2"/>
<protein>
    <submittedName>
        <fullName evidence="2">Histidine phosphatase family protein</fullName>
    </submittedName>
</protein>
<dbReference type="InterPro" id="IPR029033">
    <property type="entry name" value="His_PPase_superfam"/>
</dbReference>
<gene>
    <name evidence="2" type="ORF">C3942_09735</name>
</gene>
<evidence type="ECO:0000313" key="2">
    <source>
        <dbReference type="EMBL" id="PPE74299.1"/>
    </source>
</evidence>
<dbReference type="RefSeq" id="WP_104230187.1">
    <property type="nucleotide sequence ID" value="NZ_PSNW01000004.1"/>
</dbReference>
<dbReference type="InterPro" id="IPR013078">
    <property type="entry name" value="His_Pase_superF_clade-1"/>
</dbReference>
<evidence type="ECO:0000256" key="1">
    <source>
        <dbReference type="ARBA" id="ARBA00022801"/>
    </source>
</evidence>
<dbReference type="Gene3D" id="3.40.50.1240">
    <property type="entry name" value="Phosphoglycerate mutase-like"/>
    <property type="match status" value="1"/>
</dbReference>
<accession>A0A2S5TH45</accession>
<name>A0A2S5TH45_9GAMM</name>
<reference evidence="2 3" key="1">
    <citation type="submission" date="2018-02" db="EMBL/GenBank/DDBJ databases">
        <title>Genome sequencing of Solimonas sp. HR-BB.</title>
        <authorList>
            <person name="Lee Y."/>
            <person name="Jeon C.O."/>
        </authorList>
    </citation>
    <scope>NUCLEOTIDE SEQUENCE [LARGE SCALE GENOMIC DNA]</scope>
    <source>
        <strain evidence="2 3">HR-BB</strain>
    </source>
</reference>
<proteinExistence type="predicted"/>
<evidence type="ECO:0000313" key="3">
    <source>
        <dbReference type="Proteomes" id="UP000238220"/>
    </source>
</evidence>
<dbReference type="EMBL" id="PSNW01000004">
    <property type="protein sequence ID" value="PPE74299.1"/>
    <property type="molecule type" value="Genomic_DNA"/>
</dbReference>
<keyword evidence="3" id="KW-1185">Reference proteome</keyword>
<dbReference type="InterPro" id="IPR051021">
    <property type="entry name" value="Mito_Ser/Thr_phosphatase"/>
</dbReference>
<dbReference type="CDD" id="cd07067">
    <property type="entry name" value="HP_PGM_like"/>
    <property type="match status" value="1"/>
</dbReference>
<keyword evidence="1" id="KW-0378">Hydrolase</keyword>
<dbReference type="PANTHER" id="PTHR20935:SF0">
    <property type="entry name" value="SERINE_THREONINE-PROTEIN PHOSPHATASE PGAM5, MITOCHONDRIAL"/>
    <property type="match status" value="1"/>
</dbReference>
<sequence length="234" mass="26237">MGQIFLVRHGQASFGAADYDQLSDLGYEQSRLLGAWFRQSGLSFDRVVVGGMKRHRQTAEACLGAMDAAPPESEWIVDPGLEEYDHVQMLNVSRPDLQEKAAMGGYLKQFENPRHAFQRLFEDAMVRWMSGQHDAEYRESWAGFRGRCVGAVRRVLADTDKSRRAVVFTSGGPISAVAQELFGLTEARTAALNWTVVNSAVTKLLHSPGQLTISYLNAYPHLEQTREPKNITYR</sequence>
<organism evidence="2 3">
    <name type="scientific">Solimonas fluminis</name>
    <dbReference type="NCBI Taxonomy" id="2086571"/>
    <lineage>
        <taxon>Bacteria</taxon>
        <taxon>Pseudomonadati</taxon>
        <taxon>Pseudomonadota</taxon>
        <taxon>Gammaproteobacteria</taxon>
        <taxon>Nevskiales</taxon>
        <taxon>Nevskiaceae</taxon>
        <taxon>Solimonas</taxon>
    </lineage>
</organism>
<dbReference type="SUPFAM" id="SSF53254">
    <property type="entry name" value="Phosphoglycerate mutase-like"/>
    <property type="match status" value="1"/>
</dbReference>
<comment type="caution">
    <text evidence="2">The sequence shown here is derived from an EMBL/GenBank/DDBJ whole genome shotgun (WGS) entry which is preliminary data.</text>
</comment>